<evidence type="ECO:0000313" key="3">
    <source>
        <dbReference type="Proteomes" id="UP000277007"/>
    </source>
</evidence>
<dbReference type="OrthoDB" id="7306103at2"/>
<name>A0A3S0KAZ3_9PROT</name>
<organism evidence="2 3">
    <name type="scientific">Azospirillum griseum</name>
    <dbReference type="NCBI Taxonomy" id="2496639"/>
    <lineage>
        <taxon>Bacteria</taxon>
        <taxon>Pseudomonadati</taxon>
        <taxon>Pseudomonadota</taxon>
        <taxon>Alphaproteobacteria</taxon>
        <taxon>Rhodospirillales</taxon>
        <taxon>Azospirillaceae</taxon>
        <taxon>Azospirillum</taxon>
    </lineage>
</organism>
<accession>A0A3S0KAZ3</accession>
<dbReference type="Proteomes" id="UP000277007">
    <property type="component" value="Unassembled WGS sequence"/>
</dbReference>
<feature type="signal peptide" evidence="1">
    <location>
        <begin position="1"/>
        <end position="27"/>
    </location>
</feature>
<keyword evidence="1" id="KW-0732">Signal</keyword>
<gene>
    <name evidence="2" type="ORF">EJ903_12990</name>
</gene>
<evidence type="ECO:0000256" key="1">
    <source>
        <dbReference type="SAM" id="SignalP"/>
    </source>
</evidence>
<proteinExistence type="predicted"/>
<keyword evidence="3" id="KW-1185">Reference proteome</keyword>
<dbReference type="RefSeq" id="WP_126615836.1">
    <property type="nucleotide sequence ID" value="NZ_JBHUCY010000043.1"/>
</dbReference>
<sequence>MTLPPVSSVFAVALAGLALAVSSPAQAKEPPVCSALSFRTIAAGGPDGVQDAGMYKSHLAKLELKADVKGGVGTNYFLVANGQRVDGPATPPKLAQSCLTAKNVKTPFAKQPAGVCTGDRFRVVIDRSSGKPVAALFGLQNDAWAYCSATTL</sequence>
<dbReference type="EMBL" id="RXMA01000010">
    <property type="protein sequence ID" value="RTR19899.1"/>
    <property type="molecule type" value="Genomic_DNA"/>
</dbReference>
<protein>
    <recommendedName>
        <fullName evidence="4">Serine/threonine protein kinase</fullName>
    </recommendedName>
</protein>
<dbReference type="AlphaFoldDB" id="A0A3S0KAZ3"/>
<evidence type="ECO:0000313" key="2">
    <source>
        <dbReference type="EMBL" id="RTR19899.1"/>
    </source>
</evidence>
<evidence type="ECO:0008006" key="4">
    <source>
        <dbReference type="Google" id="ProtNLM"/>
    </source>
</evidence>
<comment type="caution">
    <text evidence="2">The sequence shown here is derived from an EMBL/GenBank/DDBJ whole genome shotgun (WGS) entry which is preliminary data.</text>
</comment>
<feature type="chain" id="PRO_5018538907" description="Serine/threonine protein kinase" evidence="1">
    <location>
        <begin position="28"/>
        <end position="152"/>
    </location>
</feature>
<reference evidence="2 3" key="1">
    <citation type="submission" date="2018-12" db="EMBL/GenBank/DDBJ databases">
        <authorList>
            <person name="Yang Y."/>
        </authorList>
    </citation>
    <scope>NUCLEOTIDE SEQUENCE [LARGE SCALE GENOMIC DNA]</scope>
    <source>
        <strain evidence="2 3">L-25-5w-1</strain>
    </source>
</reference>